<protein>
    <recommendedName>
        <fullName evidence="3">NERD domain-containing protein</fullName>
    </recommendedName>
</protein>
<evidence type="ECO:0008006" key="3">
    <source>
        <dbReference type="Google" id="ProtNLM"/>
    </source>
</evidence>
<reference evidence="1 2" key="1">
    <citation type="submission" date="2019-09" db="EMBL/GenBank/DDBJ databases">
        <title>Draft genome sequence of Bacillus sp. JC-7.</title>
        <authorList>
            <person name="Tanaka N."/>
            <person name="Shiwa Y."/>
            <person name="Fujita N."/>
            <person name="Tanasupawat S."/>
        </authorList>
    </citation>
    <scope>NUCLEOTIDE SEQUENCE [LARGE SCALE GENOMIC DNA]</scope>
    <source>
        <strain evidence="1 2">JC-7</strain>
    </source>
</reference>
<organism evidence="1 2">
    <name type="scientific">Weizmannia acidilactici</name>
    <dbReference type="NCBI Taxonomy" id="2607726"/>
    <lineage>
        <taxon>Bacteria</taxon>
        <taxon>Bacillati</taxon>
        <taxon>Bacillota</taxon>
        <taxon>Bacilli</taxon>
        <taxon>Bacillales</taxon>
        <taxon>Bacillaceae</taxon>
        <taxon>Heyndrickxia</taxon>
    </lineage>
</organism>
<dbReference type="AlphaFoldDB" id="A0A5J4JBT8"/>
<dbReference type="EMBL" id="BKZQ01000006">
    <property type="protein sequence ID" value="GER69393.1"/>
    <property type="molecule type" value="Genomic_DNA"/>
</dbReference>
<dbReference type="RefSeq" id="WP_151679410.1">
    <property type="nucleotide sequence ID" value="NZ_BKZP01000007.1"/>
</dbReference>
<keyword evidence="2" id="KW-1185">Reference proteome</keyword>
<proteinExistence type="predicted"/>
<name>A0A5J4JBT8_9BACI</name>
<sequence>MGQLLKIQDYVSRYEVDIIRYTNQFVRLKKQQWQTFRENWENRLAAGQMQEVQEEEAAPDEDSRQLFSRIKHWLRKKNEVEMEELAEPVAPFQPGILQFSPQLVFFPETEDQLKKLFLDQLFRFQLKWASSTLLEDSPIPAALYFDADLKYFLQRFPDTFLLLYKPVFVFKKAILEMETILISPLAVWCLTFLEEEKDAVFFGSKSHFWEKRAGKNAKKILNPVIALDRTEKIVRGILKQHGVTIPIEKGLICRNGYITWPDAPQGLHILDKRPHMEWFRHQRNLRSPLKYMQLKAAQALLNECLAKSVARKRRELEDHSRDGE</sequence>
<accession>A0A5J4JBT8</accession>
<comment type="caution">
    <text evidence="1">The sequence shown here is derived from an EMBL/GenBank/DDBJ whole genome shotgun (WGS) entry which is preliminary data.</text>
</comment>
<evidence type="ECO:0000313" key="1">
    <source>
        <dbReference type="EMBL" id="GER69393.1"/>
    </source>
</evidence>
<gene>
    <name evidence="1" type="primary">ytlQ</name>
    <name evidence="1" type="ORF">BpJC7_06960</name>
</gene>
<dbReference type="Proteomes" id="UP000391919">
    <property type="component" value="Unassembled WGS sequence"/>
</dbReference>
<evidence type="ECO:0000313" key="2">
    <source>
        <dbReference type="Proteomes" id="UP000391919"/>
    </source>
</evidence>